<dbReference type="AlphaFoldDB" id="A0A7L3W5U7"/>
<evidence type="ECO:0000313" key="10">
    <source>
        <dbReference type="EMBL" id="NXV71920.1"/>
    </source>
</evidence>
<evidence type="ECO:0000256" key="1">
    <source>
        <dbReference type="ARBA" id="ARBA00022679"/>
    </source>
</evidence>
<keyword evidence="2" id="KW-0548">Nucleotidyltransferase</keyword>
<keyword evidence="8" id="KW-0511">Multifunctional enzyme</keyword>
<name>A0A7L3W5U7_9GRUI</name>
<protein>
    <submittedName>
        <fullName evidence="10">POK6 protein</fullName>
    </submittedName>
</protein>
<evidence type="ECO:0000256" key="8">
    <source>
        <dbReference type="ARBA" id="ARBA00023268"/>
    </source>
</evidence>
<keyword evidence="6" id="KW-0862">Zinc</keyword>
<evidence type="ECO:0000256" key="2">
    <source>
        <dbReference type="ARBA" id="ARBA00022695"/>
    </source>
</evidence>
<dbReference type="PANTHER" id="PTHR41694">
    <property type="entry name" value="ENDOGENOUS RETROVIRUS GROUP K MEMBER POL PROTEIN"/>
    <property type="match status" value="1"/>
</dbReference>
<dbReference type="InterPro" id="IPR012337">
    <property type="entry name" value="RNaseH-like_sf"/>
</dbReference>
<dbReference type="GO" id="GO:0004519">
    <property type="term" value="F:endonuclease activity"/>
    <property type="evidence" value="ECO:0007669"/>
    <property type="project" value="UniProtKB-KW"/>
</dbReference>
<keyword evidence="7" id="KW-0695">RNA-directed DNA polymerase</keyword>
<feature type="non-terminal residue" evidence="10">
    <location>
        <position position="99"/>
    </location>
</feature>
<dbReference type="OrthoDB" id="9308938at2759"/>
<gene>
    <name evidence="10" type="primary">Ervk6_0</name>
    <name evidence="11" type="synonym">Ervk6_2</name>
    <name evidence="11" type="ORF">ATLROG_R14113</name>
    <name evidence="10" type="ORF">ATLROG_R14450</name>
</gene>
<evidence type="ECO:0000256" key="5">
    <source>
        <dbReference type="ARBA" id="ARBA00022801"/>
    </source>
</evidence>
<accession>A0A7L3W5U7</accession>
<dbReference type="InterPro" id="IPR001584">
    <property type="entry name" value="Integrase_cat-core"/>
</dbReference>
<keyword evidence="12" id="KW-1185">Reference proteome</keyword>
<organism evidence="10 12">
    <name type="scientific">Atlantisia rogersi</name>
    <name type="common">Inaccessible Island rail</name>
    <dbReference type="NCBI Taxonomy" id="2478892"/>
    <lineage>
        <taxon>Eukaryota</taxon>
        <taxon>Metazoa</taxon>
        <taxon>Chordata</taxon>
        <taxon>Craniata</taxon>
        <taxon>Vertebrata</taxon>
        <taxon>Euteleostomi</taxon>
        <taxon>Archelosauria</taxon>
        <taxon>Archosauria</taxon>
        <taxon>Dinosauria</taxon>
        <taxon>Saurischia</taxon>
        <taxon>Theropoda</taxon>
        <taxon>Coelurosauria</taxon>
        <taxon>Aves</taxon>
        <taxon>Neognathae</taxon>
        <taxon>Neoaves</taxon>
        <taxon>Gruiformes</taxon>
        <taxon>Rallidae</taxon>
        <taxon>Atlantisia</taxon>
    </lineage>
</organism>
<evidence type="ECO:0000256" key="4">
    <source>
        <dbReference type="ARBA" id="ARBA00022759"/>
    </source>
</evidence>
<feature type="domain" description="Integrase catalytic" evidence="9">
    <location>
        <begin position="1"/>
        <end position="72"/>
    </location>
</feature>
<keyword evidence="3" id="KW-0540">Nuclease</keyword>
<dbReference type="GO" id="GO:0003964">
    <property type="term" value="F:RNA-directed DNA polymerase activity"/>
    <property type="evidence" value="ECO:0007669"/>
    <property type="project" value="UniProtKB-KW"/>
</dbReference>
<reference evidence="10 12" key="1">
    <citation type="submission" date="2019-09" db="EMBL/GenBank/DDBJ databases">
        <title>Bird 10,000 Genomes (B10K) Project - Family phase.</title>
        <authorList>
            <person name="Zhang G."/>
        </authorList>
    </citation>
    <scope>NUCLEOTIDE SEQUENCE [LARGE SCALE GENOMIC DNA]</scope>
    <source>
        <strain evidence="10">OUT-0055</strain>
        <tissue evidence="10">Blood</tissue>
    </source>
</reference>
<dbReference type="InterPro" id="IPR036397">
    <property type="entry name" value="RNaseH_sf"/>
</dbReference>
<feature type="non-terminal residue" evidence="10">
    <location>
        <position position="1"/>
    </location>
</feature>
<comment type="caution">
    <text evidence="10">The sequence shown here is derived from an EMBL/GenBank/DDBJ whole genome shotgun (WGS) entry which is preliminary data.</text>
</comment>
<evidence type="ECO:0000313" key="11">
    <source>
        <dbReference type="EMBL" id="NXV80693.1"/>
    </source>
</evidence>
<dbReference type="GO" id="GO:0016787">
    <property type="term" value="F:hydrolase activity"/>
    <property type="evidence" value="ECO:0007669"/>
    <property type="project" value="UniProtKB-KW"/>
</dbReference>
<evidence type="ECO:0000256" key="6">
    <source>
        <dbReference type="ARBA" id="ARBA00022833"/>
    </source>
</evidence>
<dbReference type="PROSITE" id="PS50994">
    <property type="entry name" value="INTEGRASE"/>
    <property type="match status" value="1"/>
</dbReference>
<dbReference type="SUPFAM" id="SSF53098">
    <property type="entry name" value="Ribonuclease H-like"/>
    <property type="match status" value="1"/>
</dbReference>
<dbReference type="Gene3D" id="3.30.420.10">
    <property type="entry name" value="Ribonuclease H-like superfamily/Ribonuclease H"/>
    <property type="match status" value="1"/>
</dbReference>
<dbReference type="PANTHER" id="PTHR41694:SF4">
    <property type="entry name" value="ENDOGENOUS RETROVIRUS GROUP K MEMBER 10 POL PROTEIN-RELATED"/>
    <property type="match status" value="1"/>
</dbReference>
<evidence type="ECO:0000259" key="9">
    <source>
        <dbReference type="PROSITE" id="PS50994"/>
    </source>
</evidence>
<keyword evidence="4" id="KW-0255">Endonuclease</keyword>
<evidence type="ECO:0000256" key="3">
    <source>
        <dbReference type="ARBA" id="ARBA00022722"/>
    </source>
</evidence>
<keyword evidence="5" id="KW-0378">Hydrolase</keyword>
<keyword evidence="1" id="KW-0808">Transferase</keyword>
<dbReference type="EMBL" id="VZUJ01040416">
    <property type="protein sequence ID" value="NXV71920.1"/>
    <property type="molecule type" value="Genomic_DNA"/>
</dbReference>
<sequence>ITHVTGIPHSPTGQAMVERMNQTLKHLLQKQKWGEKDISPADRLNKVLYVLNYLSLPQDSLVPPMVKHGAGLKGGLEGIKESQCELFDKKLKLQVLTWG</sequence>
<dbReference type="Proteomes" id="UP000518911">
    <property type="component" value="Unassembled WGS sequence"/>
</dbReference>
<dbReference type="GO" id="GO:0015074">
    <property type="term" value="P:DNA integration"/>
    <property type="evidence" value="ECO:0007669"/>
    <property type="project" value="InterPro"/>
</dbReference>
<dbReference type="GO" id="GO:0035613">
    <property type="term" value="F:RNA stem-loop binding"/>
    <property type="evidence" value="ECO:0007669"/>
    <property type="project" value="TreeGrafter"/>
</dbReference>
<evidence type="ECO:0000313" key="12">
    <source>
        <dbReference type="Proteomes" id="UP000518911"/>
    </source>
</evidence>
<evidence type="ECO:0000256" key="7">
    <source>
        <dbReference type="ARBA" id="ARBA00022918"/>
    </source>
</evidence>
<proteinExistence type="predicted"/>
<dbReference type="EMBL" id="VZUJ01107640">
    <property type="protein sequence ID" value="NXV80693.1"/>
    <property type="molecule type" value="Genomic_DNA"/>
</dbReference>